<evidence type="ECO:0008006" key="3">
    <source>
        <dbReference type="Google" id="ProtNLM"/>
    </source>
</evidence>
<gene>
    <name evidence="1" type="ORF">KSP40_PGU001049</name>
</gene>
<dbReference type="Proteomes" id="UP001412067">
    <property type="component" value="Unassembled WGS sequence"/>
</dbReference>
<evidence type="ECO:0000313" key="1">
    <source>
        <dbReference type="EMBL" id="KAK8960463.1"/>
    </source>
</evidence>
<sequence>MTEPSWAPQGIHFHASEFFFPTSTAEAPSFYIVPHPEGMKLAVPSSFELGSDRAQAAGCITGVLRRILCRSLRERSYRDEDREVGTRSERRLAKQGKCEVARVPCTPSPGLVARLMGLETSAAFPFAQPEMISRTRSANSAEASIGAWKLSEQRSGSHLRKSQSFHEGPSYLRKESEEFLVLTFGEYDDGEASELIPMKVDFDVGMENMNVSRGERKLTEKKRRGNRMREIDAGSNQCDAAKAFVSTSTEKAMEPNEMVVRGRKKLCFAQGEMETECSTQNSSPVSVFDLPLQLDTECLIVPDSSVLVELQKISLEVEIESKETKICEMVAHDLPDIWERICKLGEEDLIKQNWITKKIKESKDAEELGYMIWHDILDHLLREAVLDMWY</sequence>
<accession>A0ABR2M8S3</accession>
<proteinExistence type="predicted"/>
<keyword evidence="2" id="KW-1185">Reference proteome</keyword>
<evidence type="ECO:0000313" key="2">
    <source>
        <dbReference type="Proteomes" id="UP001412067"/>
    </source>
</evidence>
<organism evidence="1 2">
    <name type="scientific">Platanthera guangdongensis</name>
    <dbReference type="NCBI Taxonomy" id="2320717"/>
    <lineage>
        <taxon>Eukaryota</taxon>
        <taxon>Viridiplantae</taxon>
        <taxon>Streptophyta</taxon>
        <taxon>Embryophyta</taxon>
        <taxon>Tracheophyta</taxon>
        <taxon>Spermatophyta</taxon>
        <taxon>Magnoliopsida</taxon>
        <taxon>Liliopsida</taxon>
        <taxon>Asparagales</taxon>
        <taxon>Orchidaceae</taxon>
        <taxon>Orchidoideae</taxon>
        <taxon>Orchideae</taxon>
        <taxon>Orchidinae</taxon>
        <taxon>Platanthera</taxon>
    </lineage>
</organism>
<dbReference type="PANTHER" id="PTHR35499:SF1">
    <property type="entry name" value="DUF3741 DOMAIN-CONTAINING PROTEIN"/>
    <property type="match status" value="1"/>
</dbReference>
<name>A0ABR2M8S3_9ASPA</name>
<dbReference type="PANTHER" id="PTHR35499">
    <property type="entry name" value="OS05G0128300 PROTEIN"/>
    <property type="match status" value="1"/>
</dbReference>
<reference evidence="1 2" key="1">
    <citation type="journal article" date="2022" name="Nat. Plants">
        <title>Genomes of leafy and leafless Platanthera orchids illuminate the evolution of mycoheterotrophy.</title>
        <authorList>
            <person name="Li M.H."/>
            <person name="Liu K.W."/>
            <person name="Li Z."/>
            <person name="Lu H.C."/>
            <person name="Ye Q.L."/>
            <person name="Zhang D."/>
            <person name="Wang J.Y."/>
            <person name="Li Y.F."/>
            <person name="Zhong Z.M."/>
            <person name="Liu X."/>
            <person name="Yu X."/>
            <person name="Liu D.K."/>
            <person name="Tu X.D."/>
            <person name="Liu B."/>
            <person name="Hao Y."/>
            <person name="Liao X.Y."/>
            <person name="Jiang Y.T."/>
            <person name="Sun W.H."/>
            <person name="Chen J."/>
            <person name="Chen Y.Q."/>
            <person name="Ai Y."/>
            <person name="Zhai J.W."/>
            <person name="Wu S.S."/>
            <person name="Zhou Z."/>
            <person name="Hsiao Y.Y."/>
            <person name="Wu W.L."/>
            <person name="Chen Y.Y."/>
            <person name="Lin Y.F."/>
            <person name="Hsu J.L."/>
            <person name="Li C.Y."/>
            <person name="Wang Z.W."/>
            <person name="Zhao X."/>
            <person name="Zhong W.Y."/>
            <person name="Ma X.K."/>
            <person name="Ma L."/>
            <person name="Huang J."/>
            <person name="Chen G.Z."/>
            <person name="Huang M.Z."/>
            <person name="Huang L."/>
            <person name="Peng D.H."/>
            <person name="Luo Y.B."/>
            <person name="Zou S.Q."/>
            <person name="Chen S.P."/>
            <person name="Lan S."/>
            <person name="Tsai W.C."/>
            <person name="Van de Peer Y."/>
            <person name="Liu Z.J."/>
        </authorList>
    </citation>
    <scope>NUCLEOTIDE SEQUENCE [LARGE SCALE GENOMIC DNA]</scope>
    <source>
        <strain evidence="1">Lor288</strain>
    </source>
</reference>
<protein>
    <recommendedName>
        <fullName evidence="3">DUF3741 domain-containing protein</fullName>
    </recommendedName>
</protein>
<dbReference type="EMBL" id="JBBWWR010000010">
    <property type="protein sequence ID" value="KAK8960463.1"/>
    <property type="molecule type" value="Genomic_DNA"/>
</dbReference>
<comment type="caution">
    <text evidence="1">The sequence shown here is derived from an EMBL/GenBank/DDBJ whole genome shotgun (WGS) entry which is preliminary data.</text>
</comment>